<sequence length="137" mass="15563">MLFLICADGNELRLIDQDIRRHEYGIGEEPRVDILRVLCALFLKLRHARELAHIGVAHERPGQLRMLRHMALNEDRGAVRIDSCGEKQRKSLDAAPSEFGCVHAHRLRVQVCDHIICVKLVLHGDKILQCAKVIAYG</sequence>
<organism evidence="1">
    <name type="scientific">bioreactor metagenome</name>
    <dbReference type="NCBI Taxonomy" id="1076179"/>
    <lineage>
        <taxon>unclassified sequences</taxon>
        <taxon>metagenomes</taxon>
        <taxon>ecological metagenomes</taxon>
    </lineage>
</organism>
<gene>
    <name evidence="1" type="ORF">SDC9_105365</name>
</gene>
<name>A0A645BA28_9ZZZZ</name>
<comment type="caution">
    <text evidence="1">The sequence shown here is derived from an EMBL/GenBank/DDBJ whole genome shotgun (WGS) entry which is preliminary data.</text>
</comment>
<dbReference type="AlphaFoldDB" id="A0A645BA28"/>
<dbReference type="EMBL" id="VSSQ01016815">
    <property type="protein sequence ID" value="MPM58534.1"/>
    <property type="molecule type" value="Genomic_DNA"/>
</dbReference>
<proteinExistence type="predicted"/>
<reference evidence="1" key="1">
    <citation type="submission" date="2019-08" db="EMBL/GenBank/DDBJ databases">
        <authorList>
            <person name="Kucharzyk K."/>
            <person name="Murdoch R.W."/>
            <person name="Higgins S."/>
            <person name="Loffler F."/>
        </authorList>
    </citation>
    <scope>NUCLEOTIDE SEQUENCE</scope>
</reference>
<protein>
    <submittedName>
        <fullName evidence="1">Uncharacterized protein</fullName>
    </submittedName>
</protein>
<evidence type="ECO:0000313" key="1">
    <source>
        <dbReference type="EMBL" id="MPM58534.1"/>
    </source>
</evidence>
<accession>A0A645BA28</accession>